<dbReference type="InterPro" id="IPR036412">
    <property type="entry name" value="HAD-like_sf"/>
</dbReference>
<dbReference type="NCBIfam" id="TIGR01484">
    <property type="entry name" value="HAD-SF-IIB"/>
    <property type="match status" value="1"/>
</dbReference>
<proteinExistence type="inferred from homology"/>
<comment type="similarity">
    <text evidence="2 4">Belongs to the trehalose phosphatase family.</text>
</comment>
<dbReference type="EC" id="3.1.3.12" evidence="4"/>
<organism evidence="5 6">
    <name type="scientific">Nitrospira defluvii</name>
    <dbReference type="NCBI Taxonomy" id="330214"/>
    <lineage>
        <taxon>Bacteria</taxon>
        <taxon>Pseudomonadati</taxon>
        <taxon>Nitrospirota</taxon>
        <taxon>Nitrospiria</taxon>
        <taxon>Nitrospirales</taxon>
        <taxon>Nitrospiraceae</taxon>
        <taxon>Nitrospira</taxon>
    </lineage>
</organism>
<dbReference type="PANTHER" id="PTHR43768:SF3">
    <property type="entry name" value="TREHALOSE 6-PHOSPHATE PHOSPHATASE"/>
    <property type="match status" value="1"/>
</dbReference>
<dbReference type="InterPro" id="IPR044651">
    <property type="entry name" value="OTSB-like"/>
</dbReference>
<gene>
    <name evidence="5" type="ORF">NSPZN2_11152</name>
</gene>
<dbReference type="Gene3D" id="3.40.50.1000">
    <property type="entry name" value="HAD superfamily/HAD-like"/>
    <property type="match status" value="1"/>
</dbReference>
<keyword evidence="6" id="KW-1185">Reference proteome</keyword>
<dbReference type="RefSeq" id="WP_213040931.1">
    <property type="nucleotide sequence ID" value="NZ_CAJNBJ010000001.1"/>
</dbReference>
<evidence type="ECO:0000313" key="5">
    <source>
        <dbReference type="EMBL" id="CAE6709685.1"/>
    </source>
</evidence>
<sequence length="257" mass="27888">MRDLLSAPGKRLLDRLAGQAGALFAFDFDGTLARIVQDRHGAGLSEPTRQALHALAIVAPTAVISGRSLEDLRPRVDGIPTHLIGNHGLEGLHASERVMQQAKDCCRAWLKSVAKAEEALTRAGVVVEDKIYSLTFHYRQACSPPAAREAIFHTVSTLLPAPRLVLGKAVVNVIPSGNLHKGTAMLELMHQLQCSAALYVGDDDTDEDVFSLPDERIVTVRVGKKLTTAAQWYLARQSQIGQLLQYLTEARARAVSA</sequence>
<evidence type="ECO:0000313" key="6">
    <source>
        <dbReference type="Proteomes" id="UP000675880"/>
    </source>
</evidence>
<comment type="cofactor">
    <cofactor evidence="4">
        <name>Mg(2+)</name>
        <dbReference type="ChEBI" id="CHEBI:18420"/>
    </cofactor>
</comment>
<dbReference type="InterPro" id="IPR023214">
    <property type="entry name" value="HAD_sf"/>
</dbReference>
<evidence type="ECO:0000256" key="1">
    <source>
        <dbReference type="ARBA" id="ARBA00005199"/>
    </source>
</evidence>
<keyword evidence="3 4" id="KW-0378">Hydrolase</keyword>
<comment type="catalytic activity">
    <reaction evidence="4">
        <text>alpha,alpha-trehalose 6-phosphate + H2O = alpha,alpha-trehalose + phosphate</text>
        <dbReference type="Rhea" id="RHEA:23420"/>
        <dbReference type="ChEBI" id="CHEBI:15377"/>
        <dbReference type="ChEBI" id="CHEBI:16551"/>
        <dbReference type="ChEBI" id="CHEBI:43474"/>
        <dbReference type="ChEBI" id="CHEBI:58429"/>
        <dbReference type="EC" id="3.1.3.12"/>
    </reaction>
</comment>
<protein>
    <recommendedName>
        <fullName evidence="4">Trehalose 6-phosphate phosphatase</fullName>
        <ecNumber evidence="4">3.1.3.12</ecNumber>
    </recommendedName>
</protein>
<comment type="function">
    <text evidence="4">Removes the phosphate from trehalose 6-phosphate to produce free trehalose.</text>
</comment>
<keyword evidence="4" id="KW-0479">Metal-binding</keyword>
<evidence type="ECO:0000256" key="3">
    <source>
        <dbReference type="ARBA" id="ARBA00022801"/>
    </source>
</evidence>
<dbReference type="NCBIfam" id="TIGR00685">
    <property type="entry name" value="T6PP"/>
    <property type="match status" value="1"/>
</dbReference>
<dbReference type="EMBL" id="CAJNBJ010000001">
    <property type="protein sequence ID" value="CAE6709685.1"/>
    <property type="molecule type" value="Genomic_DNA"/>
</dbReference>
<comment type="pathway">
    <text evidence="1 4">Glycan biosynthesis; trehalose biosynthesis.</text>
</comment>
<dbReference type="SUPFAM" id="SSF56784">
    <property type="entry name" value="HAD-like"/>
    <property type="match status" value="1"/>
</dbReference>
<evidence type="ECO:0000256" key="4">
    <source>
        <dbReference type="RuleBase" id="RU361117"/>
    </source>
</evidence>
<name>A0ABM8QQD2_9BACT</name>
<dbReference type="GO" id="GO:0004805">
    <property type="term" value="F:trehalose-phosphatase activity"/>
    <property type="evidence" value="ECO:0007669"/>
    <property type="project" value="UniProtKB-EC"/>
</dbReference>
<comment type="caution">
    <text evidence="5">The sequence shown here is derived from an EMBL/GenBank/DDBJ whole genome shotgun (WGS) entry which is preliminary data.</text>
</comment>
<dbReference type="InterPro" id="IPR006379">
    <property type="entry name" value="HAD-SF_hydro_IIB"/>
</dbReference>
<accession>A0ABM8QQD2</accession>
<reference evidence="5 6" key="1">
    <citation type="submission" date="2021-02" db="EMBL/GenBank/DDBJ databases">
        <authorList>
            <person name="Han P."/>
        </authorList>
    </citation>
    <scope>NUCLEOTIDE SEQUENCE [LARGE SCALE GENOMIC DNA]</scope>
    <source>
        <strain evidence="5">Candidatus Nitrospira sp. ZN2</strain>
    </source>
</reference>
<dbReference type="InterPro" id="IPR003337">
    <property type="entry name" value="Trehalose_PPase"/>
</dbReference>
<dbReference type="Gene3D" id="3.30.70.1020">
    <property type="entry name" value="Trehalose-6-phosphate phosphatase related protein, domain 2"/>
    <property type="match status" value="1"/>
</dbReference>
<dbReference type="PANTHER" id="PTHR43768">
    <property type="entry name" value="TREHALOSE 6-PHOSPHATE PHOSPHATASE"/>
    <property type="match status" value="1"/>
</dbReference>
<dbReference type="Pfam" id="PF02358">
    <property type="entry name" value="Trehalose_PPase"/>
    <property type="match status" value="1"/>
</dbReference>
<dbReference type="Proteomes" id="UP000675880">
    <property type="component" value="Unassembled WGS sequence"/>
</dbReference>
<keyword evidence="4" id="KW-0460">Magnesium</keyword>
<evidence type="ECO:0000256" key="2">
    <source>
        <dbReference type="ARBA" id="ARBA00008770"/>
    </source>
</evidence>